<dbReference type="GO" id="GO:0004540">
    <property type="term" value="F:RNA nuclease activity"/>
    <property type="evidence" value="ECO:0007669"/>
    <property type="project" value="InterPro"/>
</dbReference>
<evidence type="ECO:0000256" key="4">
    <source>
        <dbReference type="ARBA" id="ARBA00022723"/>
    </source>
</evidence>
<keyword evidence="5 8" id="KW-0378">Hydrolase</keyword>
<feature type="domain" description="PIN" evidence="9">
    <location>
        <begin position="2"/>
        <end position="121"/>
    </location>
</feature>
<evidence type="ECO:0000256" key="3">
    <source>
        <dbReference type="ARBA" id="ARBA00022722"/>
    </source>
</evidence>
<dbReference type="InterPro" id="IPR029060">
    <property type="entry name" value="PIN-like_dom_sf"/>
</dbReference>
<dbReference type="SUPFAM" id="SSF88723">
    <property type="entry name" value="PIN domain-like"/>
    <property type="match status" value="1"/>
</dbReference>
<gene>
    <name evidence="8" type="primary">vapC</name>
    <name evidence="10" type="ORF">D7I44_02335</name>
</gene>
<dbReference type="PANTHER" id="PTHR33653">
    <property type="entry name" value="RIBONUCLEASE VAPC2"/>
    <property type="match status" value="1"/>
</dbReference>
<evidence type="ECO:0000256" key="2">
    <source>
        <dbReference type="ARBA" id="ARBA00022649"/>
    </source>
</evidence>
<dbReference type="RefSeq" id="WP_120788010.1">
    <property type="nucleotide sequence ID" value="NZ_CP032624.1"/>
</dbReference>
<dbReference type="EC" id="3.1.-.-" evidence="8"/>
<dbReference type="Pfam" id="PF01850">
    <property type="entry name" value="PIN"/>
    <property type="match status" value="1"/>
</dbReference>
<keyword evidence="4 8" id="KW-0479">Metal-binding</keyword>
<evidence type="ECO:0000259" key="9">
    <source>
        <dbReference type="Pfam" id="PF01850"/>
    </source>
</evidence>
<dbReference type="AlphaFoldDB" id="A0A387BN98"/>
<evidence type="ECO:0000256" key="8">
    <source>
        <dbReference type="HAMAP-Rule" id="MF_00265"/>
    </source>
</evidence>
<protein>
    <recommendedName>
        <fullName evidence="8">Ribonuclease VapC</fullName>
        <shortName evidence="8">RNase VapC</shortName>
        <ecNumber evidence="8">3.1.-.-</ecNumber>
    </recommendedName>
    <alternativeName>
        <fullName evidence="8">Toxin VapC</fullName>
    </alternativeName>
</protein>
<dbReference type="OrthoDB" id="9804823at2"/>
<evidence type="ECO:0000256" key="5">
    <source>
        <dbReference type="ARBA" id="ARBA00022801"/>
    </source>
</evidence>
<evidence type="ECO:0000313" key="11">
    <source>
        <dbReference type="Proteomes" id="UP000275069"/>
    </source>
</evidence>
<keyword evidence="2 8" id="KW-1277">Toxin-antitoxin system</keyword>
<proteinExistence type="inferred from homology"/>
<evidence type="ECO:0000256" key="1">
    <source>
        <dbReference type="ARBA" id="ARBA00001946"/>
    </source>
</evidence>
<dbReference type="InterPro" id="IPR002716">
    <property type="entry name" value="PIN_dom"/>
</dbReference>
<comment type="cofactor">
    <cofactor evidence="1 8">
        <name>Mg(2+)</name>
        <dbReference type="ChEBI" id="CHEBI:18420"/>
    </cofactor>
</comment>
<dbReference type="Proteomes" id="UP000275069">
    <property type="component" value="Chromosome"/>
</dbReference>
<dbReference type="EMBL" id="CP032624">
    <property type="protein sequence ID" value="AYG02476.1"/>
    <property type="molecule type" value="Genomic_DNA"/>
</dbReference>
<evidence type="ECO:0000256" key="6">
    <source>
        <dbReference type="ARBA" id="ARBA00022842"/>
    </source>
</evidence>
<dbReference type="InterPro" id="IPR022907">
    <property type="entry name" value="VapC_family"/>
</dbReference>
<dbReference type="GO" id="GO:0000287">
    <property type="term" value="F:magnesium ion binding"/>
    <property type="evidence" value="ECO:0007669"/>
    <property type="project" value="UniProtKB-UniRule"/>
</dbReference>
<keyword evidence="3 8" id="KW-0540">Nuclease</keyword>
<keyword evidence="8" id="KW-0800">Toxin</keyword>
<feature type="binding site" evidence="8">
    <location>
        <position position="102"/>
    </location>
    <ligand>
        <name>Mg(2+)</name>
        <dbReference type="ChEBI" id="CHEBI:18420"/>
    </ligand>
</feature>
<dbReference type="KEGG" id="gry:D7I44_02335"/>
<dbReference type="InterPro" id="IPR050556">
    <property type="entry name" value="Type_II_TA_system_RNase"/>
</dbReference>
<dbReference type="GO" id="GO:0090729">
    <property type="term" value="F:toxin activity"/>
    <property type="evidence" value="ECO:0007669"/>
    <property type="project" value="UniProtKB-KW"/>
</dbReference>
<keyword evidence="6 8" id="KW-0460">Magnesium</keyword>
<dbReference type="HAMAP" id="MF_00265">
    <property type="entry name" value="VapC_Nob1"/>
    <property type="match status" value="1"/>
</dbReference>
<name>A0A387BN98_9MICO</name>
<accession>A0A387BN98</accession>
<evidence type="ECO:0000313" key="10">
    <source>
        <dbReference type="EMBL" id="AYG02476.1"/>
    </source>
</evidence>
<comment type="similarity">
    <text evidence="7 8">Belongs to the PINc/VapC protein family.</text>
</comment>
<evidence type="ECO:0000256" key="7">
    <source>
        <dbReference type="ARBA" id="ARBA00038093"/>
    </source>
</evidence>
<feature type="binding site" evidence="8">
    <location>
        <position position="5"/>
    </location>
    <ligand>
        <name>Mg(2+)</name>
        <dbReference type="ChEBI" id="CHEBI:18420"/>
    </ligand>
</feature>
<dbReference type="PANTHER" id="PTHR33653:SF1">
    <property type="entry name" value="RIBONUCLEASE VAPC2"/>
    <property type="match status" value="1"/>
</dbReference>
<dbReference type="Gene3D" id="3.40.50.1010">
    <property type="entry name" value="5'-nuclease"/>
    <property type="match status" value="1"/>
</dbReference>
<sequence>MIVLDTNTLSELLAPSPDPRAAAVIEELLPSAYFTAVTVAEIAEGAKRMPRGQKRTRIESQLSSLVDEFSAFALPFTHREADDFGRIRAERFRMGRPVGVADAMIAAICATRGATLVTRNVRDSERVGLELINPWDADR</sequence>
<comment type="function">
    <text evidence="8">Toxic component of a toxin-antitoxin (TA) system. An RNase.</text>
</comment>
<keyword evidence="11" id="KW-1185">Reference proteome</keyword>
<reference evidence="10 11" key="1">
    <citation type="submission" date="2018-09" db="EMBL/GenBank/DDBJ databases">
        <title>Genome sequencing of strain 2DFW10M-5.</title>
        <authorList>
            <person name="Heo J."/>
            <person name="Kim S.-J."/>
            <person name="Kwon S.-W."/>
        </authorList>
    </citation>
    <scope>NUCLEOTIDE SEQUENCE [LARGE SCALE GENOMIC DNA]</scope>
    <source>
        <strain evidence="10 11">2DFW10M-5</strain>
    </source>
</reference>
<organism evidence="10 11">
    <name type="scientific">Gryllotalpicola protaetiae</name>
    <dbReference type="NCBI Taxonomy" id="2419771"/>
    <lineage>
        <taxon>Bacteria</taxon>
        <taxon>Bacillati</taxon>
        <taxon>Actinomycetota</taxon>
        <taxon>Actinomycetes</taxon>
        <taxon>Micrococcales</taxon>
        <taxon>Microbacteriaceae</taxon>
        <taxon>Gryllotalpicola</taxon>
    </lineage>
</organism>
<dbReference type="CDD" id="cd18731">
    <property type="entry name" value="PIN_NgFitB-like"/>
    <property type="match status" value="1"/>
</dbReference>
<dbReference type="GO" id="GO:0016787">
    <property type="term" value="F:hydrolase activity"/>
    <property type="evidence" value="ECO:0007669"/>
    <property type="project" value="UniProtKB-KW"/>
</dbReference>